<dbReference type="InterPro" id="IPR033116">
    <property type="entry name" value="TRYPSIN_SER"/>
</dbReference>
<evidence type="ECO:0000256" key="5">
    <source>
        <dbReference type="ARBA" id="ARBA00022801"/>
    </source>
</evidence>
<dbReference type="InterPro" id="IPR018114">
    <property type="entry name" value="TRYPSIN_HIS"/>
</dbReference>
<keyword evidence="5 8" id="KW-0378">Hydrolase</keyword>
<evidence type="ECO:0000256" key="6">
    <source>
        <dbReference type="ARBA" id="ARBA00022825"/>
    </source>
</evidence>
<keyword evidence="4 8" id="KW-0645">Protease</keyword>
<dbReference type="PANTHER" id="PTHR24264">
    <property type="entry name" value="TRYPSIN-RELATED"/>
    <property type="match status" value="1"/>
</dbReference>
<evidence type="ECO:0000256" key="8">
    <source>
        <dbReference type="RuleBase" id="RU363034"/>
    </source>
</evidence>
<proteinExistence type="inferred from homology"/>
<dbReference type="PROSITE" id="PS00135">
    <property type="entry name" value="TRYPSIN_SER"/>
    <property type="match status" value="1"/>
</dbReference>
<dbReference type="CDD" id="cd00190">
    <property type="entry name" value="Tryp_SPc"/>
    <property type="match status" value="1"/>
</dbReference>
<dbReference type="SMART" id="SM00020">
    <property type="entry name" value="Tryp_SPc"/>
    <property type="match status" value="1"/>
</dbReference>
<evidence type="ECO:0000256" key="1">
    <source>
        <dbReference type="ARBA" id="ARBA00004613"/>
    </source>
</evidence>
<comment type="similarity">
    <text evidence="2">Belongs to the peptidase S1 family. Snake venom subfamily.</text>
</comment>
<dbReference type="SUPFAM" id="SSF50494">
    <property type="entry name" value="Trypsin-like serine proteases"/>
    <property type="match status" value="1"/>
</dbReference>
<dbReference type="PRINTS" id="PR00722">
    <property type="entry name" value="CHYMOTRYPSIN"/>
</dbReference>
<comment type="subcellular location">
    <subcellularLocation>
        <location evidence="1">Secreted</location>
    </subcellularLocation>
</comment>
<sequence>MGRCGGQGGGCREGEVWGQGGSCRGGFTLLVALLQSPPRSGPLALTWSLPTGAAVSAQDDGGRIIGGYTCPRYSQPWQAFVYGPLQCGGILVDRSWVLSAAHCYRPGLRVRLGEYNLAVREGPEQDRIVSGAILHPGFNRFTLDNDLMLLKLAQPINIGPTARPVRLPTACAATGTTCLISGWGTVTTPQATFPNLLQCGNVRIVSPQSCQASYPGRVTNNMVCAGVMGGGIDSCQGDSGGPLLCAGQLQGIVSWGLQTCAQPNRPGVYTKVCNYVAWIRRAIQMN</sequence>
<evidence type="ECO:0000256" key="3">
    <source>
        <dbReference type="ARBA" id="ARBA00022525"/>
    </source>
</evidence>
<dbReference type="GO" id="GO:0006508">
    <property type="term" value="P:proteolysis"/>
    <property type="evidence" value="ECO:0007669"/>
    <property type="project" value="UniProtKB-KW"/>
</dbReference>
<dbReference type="Pfam" id="PF00089">
    <property type="entry name" value="Trypsin"/>
    <property type="match status" value="1"/>
</dbReference>
<protein>
    <recommendedName>
        <fullName evidence="9">Peptidase S1 domain-containing protein</fullName>
    </recommendedName>
</protein>
<organism evidence="10 11">
    <name type="scientific">Chrysemys picta bellii</name>
    <name type="common">Western painted turtle</name>
    <name type="synonym">Emys bellii</name>
    <dbReference type="NCBI Taxonomy" id="8478"/>
    <lineage>
        <taxon>Eukaryota</taxon>
        <taxon>Metazoa</taxon>
        <taxon>Chordata</taxon>
        <taxon>Craniata</taxon>
        <taxon>Vertebrata</taxon>
        <taxon>Euteleostomi</taxon>
        <taxon>Archelosauria</taxon>
        <taxon>Testudinata</taxon>
        <taxon>Testudines</taxon>
        <taxon>Cryptodira</taxon>
        <taxon>Durocryptodira</taxon>
        <taxon>Testudinoidea</taxon>
        <taxon>Emydidae</taxon>
        <taxon>Chrysemys</taxon>
    </lineage>
</organism>
<evidence type="ECO:0000313" key="11">
    <source>
        <dbReference type="Proteomes" id="UP000694380"/>
    </source>
</evidence>
<evidence type="ECO:0000259" key="9">
    <source>
        <dbReference type="PROSITE" id="PS50240"/>
    </source>
</evidence>
<keyword evidence="7" id="KW-1015">Disulfide bond</keyword>
<evidence type="ECO:0000256" key="7">
    <source>
        <dbReference type="ARBA" id="ARBA00023157"/>
    </source>
</evidence>
<dbReference type="AlphaFoldDB" id="A0A8C3ISB6"/>
<keyword evidence="6 8" id="KW-0720">Serine protease</keyword>
<dbReference type="InterPro" id="IPR050127">
    <property type="entry name" value="Serine_Proteases_S1"/>
</dbReference>
<evidence type="ECO:0000313" key="10">
    <source>
        <dbReference type="Ensembl" id="ENSCPBP00000038239.1"/>
    </source>
</evidence>
<dbReference type="InterPro" id="IPR001314">
    <property type="entry name" value="Peptidase_S1A"/>
</dbReference>
<dbReference type="GeneTree" id="ENSGT01050000244971"/>
<gene>
    <name evidence="10" type="primary">LOC101953120</name>
</gene>
<evidence type="ECO:0000256" key="4">
    <source>
        <dbReference type="ARBA" id="ARBA00022670"/>
    </source>
</evidence>
<feature type="domain" description="Peptidase S1" evidence="9">
    <location>
        <begin position="64"/>
        <end position="284"/>
    </location>
</feature>
<dbReference type="PROSITE" id="PS50240">
    <property type="entry name" value="TRYPSIN_DOM"/>
    <property type="match status" value="1"/>
</dbReference>
<reference evidence="10" key="1">
    <citation type="submission" date="2025-08" db="UniProtKB">
        <authorList>
            <consortium name="Ensembl"/>
        </authorList>
    </citation>
    <scope>IDENTIFICATION</scope>
</reference>
<dbReference type="GO" id="GO:0005615">
    <property type="term" value="C:extracellular space"/>
    <property type="evidence" value="ECO:0007669"/>
    <property type="project" value="TreeGrafter"/>
</dbReference>
<dbReference type="InterPro" id="IPR009003">
    <property type="entry name" value="Peptidase_S1_PA"/>
</dbReference>
<keyword evidence="3" id="KW-0964">Secreted</keyword>
<dbReference type="GO" id="GO:0004252">
    <property type="term" value="F:serine-type endopeptidase activity"/>
    <property type="evidence" value="ECO:0007669"/>
    <property type="project" value="InterPro"/>
</dbReference>
<dbReference type="Gene3D" id="2.40.10.10">
    <property type="entry name" value="Trypsin-like serine proteases"/>
    <property type="match status" value="2"/>
</dbReference>
<dbReference type="InterPro" id="IPR043504">
    <property type="entry name" value="Peptidase_S1_PA_chymotrypsin"/>
</dbReference>
<dbReference type="InterPro" id="IPR001254">
    <property type="entry name" value="Trypsin_dom"/>
</dbReference>
<reference evidence="10" key="2">
    <citation type="submission" date="2025-09" db="UniProtKB">
        <authorList>
            <consortium name="Ensembl"/>
        </authorList>
    </citation>
    <scope>IDENTIFICATION</scope>
</reference>
<dbReference type="Ensembl" id="ENSCPBT00000044826.1">
    <property type="protein sequence ID" value="ENSCPBP00000038239.1"/>
    <property type="gene ID" value="ENSCPBG00000026449.1"/>
</dbReference>
<dbReference type="FunFam" id="2.40.10.10:FF:000010">
    <property type="entry name" value="Kallikrein related peptidase 11"/>
    <property type="match status" value="1"/>
</dbReference>
<dbReference type="PANTHER" id="PTHR24264:SF15">
    <property type="entry name" value="RIKEN CDNA 2210010C04 GENE"/>
    <property type="match status" value="1"/>
</dbReference>
<accession>A0A8C3ISB6</accession>
<dbReference type="PROSITE" id="PS00134">
    <property type="entry name" value="TRYPSIN_HIS"/>
    <property type="match status" value="1"/>
</dbReference>
<evidence type="ECO:0000256" key="2">
    <source>
        <dbReference type="ARBA" id="ARBA00009228"/>
    </source>
</evidence>
<name>A0A8C3ISB6_CHRPI</name>
<dbReference type="Proteomes" id="UP000694380">
    <property type="component" value="Unplaced"/>
</dbReference>
<keyword evidence="11" id="KW-1185">Reference proteome</keyword>